<evidence type="ECO:0000256" key="5">
    <source>
        <dbReference type="ARBA" id="ARBA00022723"/>
    </source>
</evidence>
<reference evidence="10" key="1">
    <citation type="submission" date="2021-09" db="EMBL/GenBank/DDBJ databases">
        <authorList>
            <consortium name="Infravec"/>
            <person name="Campbell I L."/>
            <person name="Maslen G."/>
            <person name="Yates A."/>
        </authorList>
    </citation>
    <scope>NUCLEOTIDE SEQUENCE [LARGE SCALE GENOMIC DNA]</scope>
    <source>
        <strain evidence="10">Infravec2 EBRE</strain>
    </source>
</reference>
<evidence type="ECO:0000256" key="6">
    <source>
        <dbReference type="ARBA" id="ARBA00022801"/>
    </source>
</evidence>
<keyword evidence="4" id="KW-0540">Nuclease</keyword>
<dbReference type="PANTHER" id="PTHR22930">
    <property type="match status" value="1"/>
</dbReference>
<accession>A0AAG5DR79</accession>
<keyword evidence="6" id="KW-0378">Hydrolase</keyword>
<proteinExistence type="inferred from homology"/>
<dbReference type="InterPro" id="IPR027806">
    <property type="entry name" value="HARBI1_dom"/>
</dbReference>
<name>A0AAG5DR79_ANOAO</name>
<evidence type="ECO:0000256" key="1">
    <source>
        <dbReference type="ARBA" id="ARBA00001968"/>
    </source>
</evidence>
<dbReference type="GO" id="GO:0016787">
    <property type="term" value="F:hydrolase activity"/>
    <property type="evidence" value="ECO:0007669"/>
    <property type="project" value="UniProtKB-KW"/>
</dbReference>
<dbReference type="GO" id="GO:0004518">
    <property type="term" value="F:nuclease activity"/>
    <property type="evidence" value="ECO:0007669"/>
    <property type="project" value="UniProtKB-KW"/>
</dbReference>
<evidence type="ECO:0000256" key="4">
    <source>
        <dbReference type="ARBA" id="ARBA00022722"/>
    </source>
</evidence>
<dbReference type="EnsemblMetazoa" id="ENSAATROPT003946">
    <property type="protein sequence ID" value="ENSAATROPP003786"/>
    <property type="gene ID" value="ENSAATROPG003125"/>
</dbReference>
<dbReference type="GO" id="GO:0005634">
    <property type="term" value="C:nucleus"/>
    <property type="evidence" value="ECO:0007669"/>
    <property type="project" value="UniProtKB-SubCell"/>
</dbReference>
<comment type="similarity">
    <text evidence="3">Belongs to the HARBI1 family.</text>
</comment>
<evidence type="ECO:0000256" key="2">
    <source>
        <dbReference type="ARBA" id="ARBA00004123"/>
    </source>
</evidence>
<evidence type="ECO:0000259" key="8">
    <source>
        <dbReference type="Pfam" id="PF13359"/>
    </source>
</evidence>
<protein>
    <recommendedName>
        <fullName evidence="8">DDE Tnp4 domain-containing protein</fullName>
    </recommendedName>
</protein>
<dbReference type="InterPro" id="IPR045249">
    <property type="entry name" value="HARBI1-like"/>
</dbReference>
<keyword evidence="7" id="KW-0539">Nucleus</keyword>
<keyword evidence="5" id="KW-0479">Metal-binding</keyword>
<dbReference type="EnsemblMetazoa" id="ENSAATROPT014578">
    <property type="protein sequence ID" value="ENSAATROPP013284"/>
    <property type="gene ID" value="ENSAATROPG011825"/>
</dbReference>
<evidence type="ECO:0000256" key="3">
    <source>
        <dbReference type="ARBA" id="ARBA00006958"/>
    </source>
</evidence>
<evidence type="ECO:0000256" key="7">
    <source>
        <dbReference type="ARBA" id="ARBA00023242"/>
    </source>
</evidence>
<feature type="domain" description="DDE Tnp4" evidence="8">
    <location>
        <begin position="130"/>
        <end position="194"/>
    </location>
</feature>
<dbReference type="GO" id="GO:0046872">
    <property type="term" value="F:metal ion binding"/>
    <property type="evidence" value="ECO:0007669"/>
    <property type="project" value="UniProtKB-KW"/>
</dbReference>
<dbReference type="Pfam" id="PF13359">
    <property type="entry name" value="DDE_Tnp_4"/>
    <property type="match status" value="1"/>
</dbReference>
<comment type="subcellular location">
    <subcellularLocation>
        <location evidence="2">Nucleus</location>
    </subcellularLocation>
</comment>
<reference evidence="9" key="2">
    <citation type="submission" date="2024-04" db="UniProtKB">
        <authorList>
            <consortium name="EnsemblMetazoa"/>
        </authorList>
    </citation>
    <scope>IDENTIFICATION</scope>
    <source>
        <strain evidence="9">EBRO</strain>
    </source>
</reference>
<dbReference type="PANTHER" id="PTHR22930:SF289">
    <property type="entry name" value="DDE TNP4 DOMAIN-CONTAINING PROTEIN-RELATED"/>
    <property type="match status" value="1"/>
</dbReference>
<evidence type="ECO:0000313" key="10">
    <source>
        <dbReference type="Proteomes" id="UP000075880"/>
    </source>
</evidence>
<dbReference type="Proteomes" id="UP000075880">
    <property type="component" value="Unassembled WGS sequence"/>
</dbReference>
<dbReference type="AlphaFoldDB" id="A0AAG5DR79"/>
<keyword evidence="10" id="KW-1185">Reference proteome</keyword>
<organism evidence="9 10">
    <name type="scientific">Anopheles atroparvus</name>
    <name type="common">European mosquito</name>
    <dbReference type="NCBI Taxonomy" id="41427"/>
    <lineage>
        <taxon>Eukaryota</taxon>
        <taxon>Metazoa</taxon>
        <taxon>Ecdysozoa</taxon>
        <taxon>Arthropoda</taxon>
        <taxon>Hexapoda</taxon>
        <taxon>Insecta</taxon>
        <taxon>Pterygota</taxon>
        <taxon>Neoptera</taxon>
        <taxon>Endopterygota</taxon>
        <taxon>Diptera</taxon>
        <taxon>Nematocera</taxon>
        <taxon>Culicoidea</taxon>
        <taxon>Culicidae</taxon>
        <taxon>Anophelinae</taxon>
        <taxon>Anopheles</taxon>
    </lineage>
</organism>
<comment type="cofactor">
    <cofactor evidence="1">
        <name>a divalent metal cation</name>
        <dbReference type="ChEBI" id="CHEBI:60240"/>
    </cofactor>
</comment>
<sequence>MLCSNVLKMFILFRFKKNFRVSKEIFLDILKEIEPKFPPVRAKGLTPKEMLAATLRFLAEGSYQNGVGKDFNIAIAQPTFSVVFAKCLKILEDTLAPKWIQTEMSPNDQQAARRYFYAKSGIPGVVMCADGTHIKIVAPVEDRDHHYNRKGYYSINALIICDHQMRIRYVNGSYSGANHDSHIWTVCGIDAFFAAKHQRGETSYKVL</sequence>
<evidence type="ECO:0000313" key="9">
    <source>
        <dbReference type="EnsemblMetazoa" id="ENSAATROPP013284"/>
    </source>
</evidence>